<dbReference type="InterPro" id="IPR007009">
    <property type="entry name" value="Shq1_C"/>
</dbReference>
<protein>
    <recommendedName>
        <fullName evidence="4">Protein SHQ1 homolog</fullName>
    </recommendedName>
</protein>
<dbReference type="GO" id="GO:0000493">
    <property type="term" value="P:box H/ACA snoRNP assembly"/>
    <property type="evidence" value="ECO:0000318"/>
    <property type="project" value="GO_Central"/>
</dbReference>
<dbReference type="PANTHER" id="PTHR12967">
    <property type="entry name" value="PROTEIN SHQ1 HOMOLOG"/>
    <property type="match status" value="1"/>
</dbReference>
<evidence type="ECO:0000313" key="8">
    <source>
        <dbReference type="Ensembl" id="ENSCINP00000016398.3"/>
    </source>
</evidence>
<dbReference type="PROSITE" id="PS51203">
    <property type="entry name" value="CS"/>
    <property type="match status" value="1"/>
</dbReference>
<dbReference type="PANTHER" id="PTHR12967:SF0">
    <property type="entry name" value="PROTEIN SHQ1 HOMOLOG"/>
    <property type="match status" value="1"/>
</dbReference>
<keyword evidence="6" id="KW-0539">Nucleus</keyword>
<dbReference type="InterPro" id="IPR008978">
    <property type="entry name" value="HSP20-like_chaperone"/>
</dbReference>
<comment type="similarity">
    <text evidence="3">Belongs to the SHQ1 family.</text>
</comment>
<evidence type="ECO:0000313" key="9">
    <source>
        <dbReference type="Proteomes" id="UP000008144"/>
    </source>
</evidence>
<evidence type="ECO:0000259" key="7">
    <source>
        <dbReference type="PROSITE" id="PS51203"/>
    </source>
</evidence>
<evidence type="ECO:0000256" key="3">
    <source>
        <dbReference type="ARBA" id="ARBA00005607"/>
    </source>
</evidence>
<dbReference type="Gene3D" id="2.60.40.790">
    <property type="match status" value="1"/>
</dbReference>
<dbReference type="InterPro" id="IPR039742">
    <property type="entry name" value="Shq1"/>
</dbReference>
<dbReference type="GO" id="GO:0005737">
    <property type="term" value="C:cytoplasm"/>
    <property type="evidence" value="ECO:0000318"/>
    <property type="project" value="GO_Central"/>
</dbReference>
<accession>F6VH72</accession>
<dbReference type="FunFam" id="2.60.40.790:FF:000022">
    <property type="entry name" value="Protein SHQ1 homolog"/>
    <property type="match status" value="1"/>
</dbReference>
<name>F6VH72_CIOIN</name>
<dbReference type="Proteomes" id="UP000008144">
    <property type="component" value="Chromosome 1"/>
</dbReference>
<dbReference type="FunCoup" id="F6VH72">
    <property type="interactions" value="200"/>
</dbReference>
<evidence type="ECO:0000256" key="1">
    <source>
        <dbReference type="ARBA" id="ARBA00004514"/>
    </source>
</evidence>
<keyword evidence="5" id="KW-0963">Cytoplasm</keyword>
<comment type="subcellular location">
    <subcellularLocation>
        <location evidence="1">Cytoplasm</location>
        <location evidence="1">Cytosol</location>
    </subcellularLocation>
    <subcellularLocation>
        <location evidence="2">Nucleus</location>
        <location evidence="2">Nucleoplasm</location>
    </subcellularLocation>
</comment>
<reference evidence="8" key="3">
    <citation type="submission" date="2025-08" db="UniProtKB">
        <authorList>
            <consortium name="Ensembl"/>
        </authorList>
    </citation>
    <scope>IDENTIFICATION</scope>
</reference>
<keyword evidence="9" id="KW-1185">Reference proteome</keyword>
<dbReference type="GO" id="GO:0051082">
    <property type="term" value="F:unfolded protein binding"/>
    <property type="evidence" value="ECO:0000318"/>
    <property type="project" value="GO_Central"/>
</dbReference>
<dbReference type="SUPFAM" id="SSF49764">
    <property type="entry name" value="HSP20-like chaperones"/>
    <property type="match status" value="1"/>
</dbReference>
<dbReference type="HOGENOM" id="CLU_030217_0_0_1"/>
<evidence type="ECO:0000256" key="6">
    <source>
        <dbReference type="ARBA" id="ARBA00023242"/>
    </source>
</evidence>
<reference evidence="8" key="4">
    <citation type="submission" date="2025-09" db="UniProtKB">
        <authorList>
            <consortium name="Ensembl"/>
        </authorList>
    </citation>
    <scope>IDENTIFICATION</scope>
</reference>
<dbReference type="CDD" id="cd06463">
    <property type="entry name" value="p23_like"/>
    <property type="match status" value="1"/>
</dbReference>
<organism evidence="8 9">
    <name type="scientific">Ciona intestinalis</name>
    <name type="common">Transparent sea squirt</name>
    <name type="synonym">Ascidia intestinalis</name>
    <dbReference type="NCBI Taxonomy" id="7719"/>
    <lineage>
        <taxon>Eukaryota</taxon>
        <taxon>Metazoa</taxon>
        <taxon>Chordata</taxon>
        <taxon>Tunicata</taxon>
        <taxon>Ascidiacea</taxon>
        <taxon>Phlebobranchia</taxon>
        <taxon>Cionidae</taxon>
        <taxon>Ciona</taxon>
    </lineage>
</organism>
<dbReference type="Pfam" id="PF21413">
    <property type="entry name" value="SHQ1-like_CS"/>
    <property type="match status" value="1"/>
</dbReference>
<dbReference type="GeneTree" id="ENSGT00390000007605"/>
<reference evidence="8" key="2">
    <citation type="journal article" date="2008" name="Genome Biol.">
        <title>Improved genome assembly and evidence-based global gene model set for the chordate Ciona intestinalis: new insight into intron and operon populations.</title>
        <authorList>
            <person name="Satou Y."/>
            <person name="Mineta K."/>
            <person name="Ogasawara M."/>
            <person name="Sasakura Y."/>
            <person name="Shoguchi E."/>
            <person name="Ueno K."/>
            <person name="Yamada L."/>
            <person name="Matsumoto J."/>
            <person name="Wasserscheid J."/>
            <person name="Dewar K."/>
            <person name="Wiley G.B."/>
            <person name="Macmil S.L."/>
            <person name="Roe B.A."/>
            <person name="Zeller R.W."/>
            <person name="Hastings K.E."/>
            <person name="Lemaire P."/>
            <person name="Lindquist E."/>
            <person name="Endo T."/>
            <person name="Hotta K."/>
            <person name="Inaba K."/>
        </authorList>
    </citation>
    <scope>NUCLEOTIDE SEQUENCE [LARGE SCALE GENOMIC DNA]</scope>
    <source>
        <strain evidence="8">wild type</strain>
    </source>
</reference>
<dbReference type="InParanoid" id="F6VH72"/>
<evidence type="ECO:0000256" key="4">
    <source>
        <dbReference type="ARBA" id="ARBA00013750"/>
    </source>
</evidence>
<dbReference type="InterPro" id="IPR007052">
    <property type="entry name" value="CS_dom"/>
</dbReference>
<dbReference type="GO" id="GO:0005829">
    <property type="term" value="C:cytosol"/>
    <property type="evidence" value="ECO:0007669"/>
    <property type="project" value="UniProtKB-SubCell"/>
</dbReference>
<dbReference type="EMBL" id="EAAA01000291">
    <property type="status" value="NOT_ANNOTATED_CDS"/>
    <property type="molecule type" value="Genomic_DNA"/>
</dbReference>
<proteinExistence type="inferred from homology"/>
<dbReference type="InterPro" id="IPR048696">
    <property type="entry name" value="SHQ1-like_CS"/>
</dbReference>
<reference evidence="9" key="1">
    <citation type="journal article" date="2002" name="Science">
        <title>The draft genome of Ciona intestinalis: insights into chordate and vertebrate origins.</title>
        <authorList>
            <person name="Dehal P."/>
            <person name="Satou Y."/>
            <person name="Campbell R.K."/>
            <person name="Chapman J."/>
            <person name="Degnan B."/>
            <person name="De Tomaso A."/>
            <person name="Davidson B."/>
            <person name="Di Gregorio A."/>
            <person name="Gelpke M."/>
            <person name="Goodstein D.M."/>
            <person name="Harafuji N."/>
            <person name="Hastings K.E."/>
            <person name="Ho I."/>
            <person name="Hotta K."/>
            <person name="Huang W."/>
            <person name="Kawashima T."/>
            <person name="Lemaire P."/>
            <person name="Martinez D."/>
            <person name="Meinertzhagen I.A."/>
            <person name="Necula S."/>
            <person name="Nonaka M."/>
            <person name="Putnam N."/>
            <person name="Rash S."/>
            <person name="Saiga H."/>
            <person name="Satake M."/>
            <person name="Terry A."/>
            <person name="Yamada L."/>
            <person name="Wang H.G."/>
            <person name="Awazu S."/>
            <person name="Azumi K."/>
            <person name="Boore J."/>
            <person name="Branno M."/>
            <person name="Chin-Bow S."/>
            <person name="DeSantis R."/>
            <person name="Doyle S."/>
            <person name="Francino P."/>
            <person name="Keys D.N."/>
            <person name="Haga S."/>
            <person name="Hayashi H."/>
            <person name="Hino K."/>
            <person name="Imai K.S."/>
            <person name="Inaba K."/>
            <person name="Kano S."/>
            <person name="Kobayashi K."/>
            <person name="Kobayashi M."/>
            <person name="Lee B.I."/>
            <person name="Makabe K.W."/>
            <person name="Manohar C."/>
            <person name="Matassi G."/>
            <person name="Medina M."/>
            <person name="Mochizuki Y."/>
            <person name="Mount S."/>
            <person name="Morishita T."/>
            <person name="Miura S."/>
            <person name="Nakayama A."/>
            <person name="Nishizaka S."/>
            <person name="Nomoto H."/>
            <person name="Ohta F."/>
            <person name="Oishi K."/>
            <person name="Rigoutsos I."/>
            <person name="Sano M."/>
            <person name="Sasaki A."/>
            <person name="Sasakura Y."/>
            <person name="Shoguchi E."/>
            <person name="Shin-i T."/>
            <person name="Spagnuolo A."/>
            <person name="Stainier D."/>
            <person name="Suzuki M.M."/>
            <person name="Tassy O."/>
            <person name="Takatori N."/>
            <person name="Tokuoka M."/>
            <person name="Yagi K."/>
            <person name="Yoshizaki F."/>
            <person name="Wada S."/>
            <person name="Zhang C."/>
            <person name="Hyatt P.D."/>
            <person name="Larimer F."/>
            <person name="Detter C."/>
            <person name="Doggett N."/>
            <person name="Glavina T."/>
            <person name="Hawkins T."/>
            <person name="Richardson P."/>
            <person name="Lucas S."/>
            <person name="Kohara Y."/>
            <person name="Levine M."/>
            <person name="Satoh N."/>
            <person name="Rokhsar D.S."/>
        </authorList>
    </citation>
    <scope>NUCLEOTIDE SEQUENCE [LARGE SCALE GENOMIC DNA]</scope>
</reference>
<dbReference type="AlphaFoldDB" id="F6VH72"/>
<dbReference type="Pfam" id="PF04925">
    <property type="entry name" value="SHQ1"/>
    <property type="match status" value="1"/>
</dbReference>
<dbReference type="OMA" id="HNIESAW"/>
<evidence type="ECO:0000256" key="5">
    <source>
        <dbReference type="ARBA" id="ARBA00022490"/>
    </source>
</evidence>
<dbReference type="STRING" id="7719.ENSCINP00000016398"/>
<evidence type="ECO:0000256" key="2">
    <source>
        <dbReference type="ARBA" id="ARBA00004642"/>
    </source>
</evidence>
<sequence length="441" mass="50932">MLTPKFQINQDDVSVTIVVHAPYTKVSEVDIFIEETCFAFHAKPYYLRLELPGTIVEAGSSCKYEVDKGAYTVHVCKQEKGEHFENLDLLTTMLAQKKTPQTKPLIEVVEEGNYVLNNFYWLDVNCEHEASLTKENICSTTFGYGFANQKHGVISKLQEDLCDIVYIRNPDDTSLEDRKSLKQAAEDLKFDSDYYLADLYEDDYIQHIIKFIPEWKQSPEEQLEFTDEEKEQLQKLPNKEYLISENEQQIILNGLFDILFAYAYNVRVTEGEGCVESAWNIRTISHTLSWCCSSSCLKETVVSCLRRSLCYPQYRNWKLGCKVVQDVIRILKKGRRYILHCLLHIWRIFQTADGSPCYILNDLYITDYCVWLQKLKTCDELMKSLSKEAKGLNVLKKDLDLELELIEEAAELVLADEKQAEESNSEVDELTNQIGLVSVDS</sequence>
<feature type="domain" description="CS" evidence="7">
    <location>
        <begin position="1"/>
        <end position="88"/>
    </location>
</feature>
<dbReference type="Ensembl" id="ENSCINT00000016398.3">
    <property type="protein sequence ID" value="ENSCINP00000016398.3"/>
    <property type="gene ID" value="ENSCING00000008013.3"/>
</dbReference>
<dbReference type="GO" id="GO:0005654">
    <property type="term" value="C:nucleoplasm"/>
    <property type="evidence" value="ECO:0000318"/>
    <property type="project" value="GO_Central"/>
</dbReference>